<comment type="subcellular location">
    <subcellularLocation>
        <location evidence="1">Cell membrane</location>
        <topology evidence="1">Multi-pass membrane protein</topology>
    </subcellularLocation>
</comment>
<dbReference type="InterPro" id="IPR026392">
    <property type="entry name" value="Exo/Archaeosortase_dom"/>
</dbReference>
<keyword evidence="7 8" id="KW-0472">Membrane</keyword>
<dbReference type="GO" id="GO:0008233">
    <property type="term" value="F:peptidase activity"/>
    <property type="evidence" value="ECO:0007669"/>
    <property type="project" value="UniProtKB-KW"/>
</dbReference>
<evidence type="ECO:0000256" key="6">
    <source>
        <dbReference type="ARBA" id="ARBA00022989"/>
    </source>
</evidence>
<keyword evidence="3" id="KW-0645">Protease</keyword>
<reference evidence="10" key="2">
    <citation type="journal article" date="2014" name="ISME J.">
        <title>Microbial stratification in low pH oxic and suboxic macroscopic growths along an acid mine drainage.</title>
        <authorList>
            <person name="Mendez-Garcia C."/>
            <person name="Mesa V."/>
            <person name="Sprenger R.R."/>
            <person name="Richter M."/>
            <person name="Diez M.S."/>
            <person name="Solano J."/>
            <person name="Bargiela R."/>
            <person name="Golyshina O.V."/>
            <person name="Manteca A."/>
            <person name="Ramos J.L."/>
            <person name="Gallego J.R."/>
            <person name="Llorente I."/>
            <person name="Martins Dos Santos V.A."/>
            <person name="Jensen O.N."/>
            <person name="Pelaez A.I."/>
            <person name="Sanchez J."/>
            <person name="Ferrer M."/>
        </authorList>
    </citation>
    <scope>NUCLEOTIDE SEQUENCE</scope>
</reference>
<organism evidence="10">
    <name type="scientific">mine drainage metagenome</name>
    <dbReference type="NCBI Taxonomy" id="410659"/>
    <lineage>
        <taxon>unclassified sequences</taxon>
        <taxon>metagenomes</taxon>
        <taxon>ecological metagenomes</taxon>
    </lineage>
</organism>
<reference evidence="10" key="1">
    <citation type="submission" date="2013-08" db="EMBL/GenBank/DDBJ databases">
        <authorList>
            <person name="Mendez C."/>
            <person name="Richter M."/>
            <person name="Ferrer M."/>
            <person name="Sanchez J."/>
        </authorList>
    </citation>
    <scope>NUCLEOTIDE SEQUENCE</scope>
</reference>
<proteinExistence type="predicted"/>
<evidence type="ECO:0000256" key="2">
    <source>
        <dbReference type="ARBA" id="ARBA00022475"/>
    </source>
</evidence>
<protein>
    <recommendedName>
        <fullName evidence="9">Methanolan biosynthesis EpsI domain-containing protein</fullName>
    </recommendedName>
</protein>
<name>T1B9Y2_9ZZZZ</name>
<evidence type="ECO:0000259" key="9">
    <source>
        <dbReference type="Pfam" id="PF11984"/>
    </source>
</evidence>
<accession>T1B9Y2</accession>
<dbReference type="EMBL" id="AUZX01004873">
    <property type="protein sequence ID" value="EQD69716.1"/>
    <property type="molecule type" value="Genomic_DNA"/>
</dbReference>
<dbReference type="AlphaFoldDB" id="T1B9Y2"/>
<dbReference type="InterPro" id="IPR014263">
    <property type="entry name" value="Methanolan_biosynth_EpsI"/>
</dbReference>
<evidence type="ECO:0000256" key="8">
    <source>
        <dbReference type="SAM" id="Phobius"/>
    </source>
</evidence>
<evidence type="ECO:0000256" key="3">
    <source>
        <dbReference type="ARBA" id="ARBA00022670"/>
    </source>
</evidence>
<keyword evidence="2" id="KW-1003">Cell membrane</keyword>
<evidence type="ECO:0000313" key="10">
    <source>
        <dbReference type="EMBL" id="EQD69716.1"/>
    </source>
</evidence>
<dbReference type="Pfam" id="PF11984">
    <property type="entry name" value="DUF3485"/>
    <property type="match status" value="1"/>
</dbReference>
<dbReference type="NCBIfam" id="TIGR04178">
    <property type="entry name" value="exo_archaeo"/>
    <property type="match status" value="1"/>
</dbReference>
<feature type="domain" description="Methanolan biosynthesis EpsI" evidence="9">
    <location>
        <begin position="128"/>
        <end position="238"/>
    </location>
</feature>
<dbReference type="Pfam" id="PF09721">
    <property type="entry name" value="Exosortase_EpsH"/>
    <property type="match status" value="1"/>
</dbReference>
<dbReference type="GO" id="GO:0006508">
    <property type="term" value="P:proteolysis"/>
    <property type="evidence" value="ECO:0007669"/>
    <property type="project" value="UniProtKB-KW"/>
</dbReference>
<feature type="transmembrane region" description="Helical" evidence="8">
    <location>
        <begin position="28"/>
        <end position="52"/>
    </location>
</feature>
<keyword evidence="6 8" id="KW-1133">Transmembrane helix</keyword>
<evidence type="ECO:0000256" key="1">
    <source>
        <dbReference type="ARBA" id="ARBA00004651"/>
    </source>
</evidence>
<keyword evidence="5" id="KW-0378">Hydrolase</keyword>
<evidence type="ECO:0000256" key="5">
    <source>
        <dbReference type="ARBA" id="ARBA00022801"/>
    </source>
</evidence>
<feature type="transmembrane region" description="Helical" evidence="8">
    <location>
        <begin position="64"/>
        <end position="84"/>
    </location>
</feature>
<gene>
    <name evidence="10" type="ORF">B1A_06717</name>
</gene>
<dbReference type="InterPro" id="IPR019127">
    <property type="entry name" value="Exosortase"/>
</dbReference>
<dbReference type="GO" id="GO:0005886">
    <property type="term" value="C:plasma membrane"/>
    <property type="evidence" value="ECO:0007669"/>
    <property type="project" value="UniProtKB-SubCell"/>
</dbReference>
<feature type="non-terminal residue" evidence="10">
    <location>
        <position position="253"/>
    </location>
</feature>
<keyword evidence="4 8" id="KW-0812">Transmembrane</keyword>
<evidence type="ECO:0000256" key="7">
    <source>
        <dbReference type="ARBA" id="ARBA00023136"/>
    </source>
</evidence>
<feature type="transmembrane region" description="Helical" evidence="8">
    <location>
        <begin position="123"/>
        <end position="144"/>
    </location>
</feature>
<comment type="caution">
    <text evidence="10">The sequence shown here is derived from an EMBL/GenBank/DDBJ whole genome shotgun (WGS) entry which is preliminary data.</text>
</comment>
<evidence type="ECO:0000256" key="4">
    <source>
        <dbReference type="ARBA" id="ARBA00022692"/>
    </source>
</evidence>
<sequence>MHFFVVGLALAALYGELARDSLRRRFFWVGLMGLLSLVGNWVRIFSIIVAGYETDNKTYLITVSHYWFGWGVFVIFFIVFLWLAGVLANRWDRRGRTGSAAGAIAPTRERAAPVTASPMTPVLAGPALAALVALVVLPGIVYGANLVHPVARSKVTIQWPAAPPGWQGPQRVLYSNWRPVYLNPTARSFRRYRTADGQSVEIFAVAYRRQTQAGKLLGYWNSLLGAHSLLQWDSSRVVTRPSGRWLRGYGGQR</sequence>